<dbReference type="Gene3D" id="3.40.50.10330">
    <property type="entry name" value="Probable inorganic polyphosphate/atp-NAD kinase, domain 1"/>
    <property type="match status" value="1"/>
</dbReference>
<feature type="binding site" evidence="6">
    <location>
        <position position="167"/>
    </location>
    <ligand>
        <name>NAD(+)</name>
        <dbReference type="ChEBI" id="CHEBI:57540"/>
    </ligand>
</feature>
<dbReference type="Pfam" id="PF20143">
    <property type="entry name" value="NAD_kinase_C"/>
    <property type="match status" value="1"/>
</dbReference>
<dbReference type="GO" id="GO:0051287">
    <property type="term" value="F:NAD binding"/>
    <property type="evidence" value="ECO:0007669"/>
    <property type="project" value="UniProtKB-ARBA"/>
</dbReference>
<comment type="caution">
    <text evidence="7">The sequence shown here is derived from an EMBL/GenBank/DDBJ whole genome shotgun (WGS) entry which is preliminary data.</text>
</comment>
<keyword evidence="2 6" id="KW-0418">Kinase</keyword>
<dbReference type="InterPro" id="IPR017438">
    <property type="entry name" value="ATP-NAD_kinase_N"/>
</dbReference>
<dbReference type="Gene3D" id="2.60.200.30">
    <property type="entry name" value="Probable inorganic polyphosphate/atp-NAD kinase, domain 2"/>
    <property type="match status" value="1"/>
</dbReference>
<reference evidence="7" key="2">
    <citation type="submission" date="2020-09" db="EMBL/GenBank/DDBJ databases">
        <authorList>
            <person name="Sun Q."/>
            <person name="Kim S."/>
        </authorList>
    </citation>
    <scope>NUCLEOTIDE SEQUENCE</scope>
    <source>
        <strain evidence="7">KCTC 12988</strain>
    </source>
</reference>
<keyword evidence="8" id="KW-1185">Reference proteome</keyword>
<dbReference type="GO" id="GO:0005737">
    <property type="term" value="C:cytoplasm"/>
    <property type="evidence" value="ECO:0007669"/>
    <property type="project" value="UniProtKB-SubCell"/>
</dbReference>
<organism evidence="7 8">
    <name type="scientific">Roseibacillus persicicus</name>
    <dbReference type="NCBI Taxonomy" id="454148"/>
    <lineage>
        <taxon>Bacteria</taxon>
        <taxon>Pseudomonadati</taxon>
        <taxon>Verrucomicrobiota</taxon>
        <taxon>Verrucomicrobiia</taxon>
        <taxon>Verrucomicrobiales</taxon>
        <taxon>Verrucomicrobiaceae</taxon>
        <taxon>Roseibacillus</taxon>
    </lineage>
</organism>
<proteinExistence type="inferred from homology"/>
<feature type="binding site" evidence="6">
    <location>
        <position position="165"/>
    </location>
    <ligand>
        <name>NAD(+)</name>
        <dbReference type="ChEBI" id="CHEBI:57540"/>
    </ligand>
</feature>
<dbReference type="GO" id="GO:0019674">
    <property type="term" value="P:NAD+ metabolic process"/>
    <property type="evidence" value="ECO:0007669"/>
    <property type="project" value="InterPro"/>
</dbReference>
<keyword evidence="1 6" id="KW-0808">Transferase</keyword>
<dbReference type="EMBL" id="BMXI01000021">
    <property type="protein sequence ID" value="GHC66403.1"/>
    <property type="molecule type" value="Genomic_DNA"/>
</dbReference>
<dbReference type="PANTHER" id="PTHR20275">
    <property type="entry name" value="NAD KINASE"/>
    <property type="match status" value="1"/>
</dbReference>
<comment type="function">
    <text evidence="6">Involved in the regulation of the intracellular balance of NAD and NADP, and is a key enzyme in the biosynthesis of NADP. Catalyzes specifically the phosphorylation on 2'-hydroxyl of the adenosine moiety of NAD to yield NADP.</text>
</comment>
<evidence type="ECO:0000256" key="6">
    <source>
        <dbReference type="HAMAP-Rule" id="MF_00361"/>
    </source>
</evidence>
<keyword evidence="6" id="KW-0963">Cytoplasm</keyword>
<dbReference type="HAMAP" id="MF_00361">
    <property type="entry name" value="NAD_kinase"/>
    <property type="match status" value="1"/>
</dbReference>
<evidence type="ECO:0000313" key="7">
    <source>
        <dbReference type="EMBL" id="GHC66403.1"/>
    </source>
</evidence>
<comment type="catalytic activity">
    <reaction evidence="5 6">
        <text>NAD(+) + ATP = ADP + NADP(+) + H(+)</text>
        <dbReference type="Rhea" id="RHEA:18629"/>
        <dbReference type="ChEBI" id="CHEBI:15378"/>
        <dbReference type="ChEBI" id="CHEBI:30616"/>
        <dbReference type="ChEBI" id="CHEBI:57540"/>
        <dbReference type="ChEBI" id="CHEBI:58349"/>
        <dbReference type="ChEBI" id="CHEBI:456216"/>
        <dbReference type="EC" id="2.7.1.23"/>
    </reaction>
</comment>
<dbReference type="GO" id="GO:0005524">
    <property type="term" value="F:ATP binding"/>
    <property type="evidence" value="ECO:0007669"/>
    <property type="project" value="UniProtKB-KW"/>
</dbReference>
<keyword evidence="6" id="KW-0547">Nucleotide-binding</keyword>
<comment type="caution">
    <text evidence="6">Lacks conserved residue(s) required for the propagation of feature annotation.</text>
</comment>
<sequence length="283" mass="30168">MNLGVFVNPRKPDVADAFGRVCAAFEKRGWTVTLDEEGGAVVGRPGVKRFWEGADLVISIGGDGTFLETLHRMGGAPVPVAGVNIGHLGFLTACQDEDVDQLAEVVTGGLHLQVERSMLRVRMREEGGKEHEFLALNEVVLMRGETGRLVSLEAKVDGEILNEYRADGLIVATPTGSTAYSLAAGGPLVGPRAEVMVMTPICPHTLSGRALVIGDDSVVELSPSGDSPEPILFTVDGRDILRVAPDSVVVVDKAPNPLRVVRLPGHSFYETLRKKLLWSGGGL</sequence>
<dbReference type="GO" id="GO:0046872">
    <property type="term" value="F:metal ion binding"/>
    <property type="evidence" value="ECO:0007669"/>
    <property type="project" value="UniProtKB-UniRule"/>
</dbReference>
<dbReference type="Proteomes" id="UP000644507">
    <property type="component" value="Unassembled WGS sequence"/>
</dbReference>
<dbReference type="PANTHER" id="PTHR20275:SF0">
    <property type="entry name" value="NAD KINASE"/>
    <property type="match status" value="1"/>
</dbReference>
<keyword evidence="6" id="KW-0067">ATP-binding</keyword>
<feature type="binding site" evidence="6">
    <location>
        <begin position="137"/>
        <end position="138"/>
    </location>
    <ligand>
        <name>NAD(+)</name>
        <dbReference type="ChEBI" id="CHEBI:57540"/>
    </ligand>
</feature>
<evidence type="ECO:0000256" key="5">
    <source>
        <dbReference type="ARBA" id="ARBA00047925"/>
    </source>
</evidence>
<dbReference type="RefSeq" id="WP_189573892.1">
    <property type="nucleotide sequence ID" value="NZ_BMXI01000021.1"/>
</dbReference>
<feature type="binding site" evidence="6">
    <location>
        <position position="148"/>
    </location>
    <ligand>
        <name>NAD(+)</name>
        <dbReference type="ChEBI" id="CHEBI:57540"/>
    </ligand>
</feature>
<feature type="binding site" evidence="6">
    <location>
        <begin position="63"/>
        <end position="64"/>
    </location>
    <ligand>
        <name>NAD(+)</name>
        <dbReference type="ChEBI" id="CHEBI:57540"/>
    </ligand>
</feature>
<keyword evidence="4 6" id="KW-0520">NAD</keyword>
<dbReference type="EC" id="2.7.1.23" evidence="6"/>
<evidence type="ECO:0000256" key="3">
    <source>
        <dbReference type="ARBA" id="ARBA00022857"/>
    </source>
</evidence>
<comment type="subcellular location">
    <subcellularLocation>
        <location evidence="6">Cytoplasm</location>
    </subcellularLocation>
</comment>
<comment type="cofactor">
    <cofactor evidence="6">
        <name>a divalent metal cation</name>
        <dbReference type="ChEBI" id="CHEBI:60240"/>
    </cofactor>
</comment>
<keyword evidence="3 6" id="KW-0521">NADP</keyword>
<protein>
    <recommendedName>
        <fullName evidence="6">NAD kinase</fullName>
        <ecNumber evidence="6">2.7.1.23</ecNumber>
    </recommendedName>
    <alternativeName>
        <fullName evidence="6">ATP-dependent NAD kinase</fullName>
    </alternativeName>
</protein>
<dbReference type="Pfam" id="PF01513">
    <property type="entry name" value="NAD_kinase"/>
    <property type="match status" value="1"/>
</dbReference>
<dbReference type="InterPro" id="IPR017437">
    <property type="entry name" value="ATP-NAD_kinase_PpnK-typ_C"/>
</dbReference>
<dbReference type="AlphaFoldDB" id="A0A918TXT6"/>
<evidence type="ECO:0000256" key="4">
    <source>
        <dbReference type="ARBA" id="ARBA00023027"/>
    </source>
</evidence>
<evidence type="ECO:0000256" key="1">
    <source>
        <dbReference type="ARBA" id="ARBA00022679"/>
    </source>
</evidence>
<accession>A0A918TXT6</accession>
<dbReference type="GO" id="GO:0006741">
    <property type="term" value="P:NADP+ biosynthetic process"/>
    <property type="evidence" value="ECO:0007669"/>
    <property type="project" value="UniProtKB-UniRule"/>
</dbReference>
<feature type="active site" description="Proton acceptor" evidence="6">
    <location>
        <position position="63"/>
    </location>
</feature>
<reference evidence="7" key="1">
    <citation type="journal article" date="2014" name="Int. J. Syst. Evol. Microbiol.">
        <title>Complete genome sequence of Corynebacterium casei LMG S-19264T (=DSM 44701T), isolated from a smear-ripened cheese.</title>
        <authorList>
            <consortium name="US DOE Joint Genome Institute (JGI-PGF)"/>
            <person name="Walter F."/>
            <person name="Albersmeier A."/>
            <person name="Kalinowski J."/>
            <person name="Ruckert C."/>
        </authorList>
    </citation>
    <scope>NUCLEOTIDE SEQUENCE</scope>
    <source>
        <strain evidence="7">KCTC 12988</strain>
    </source>
</reference>
<comment type="similarity">
    <text evidence="6">Belongs to the NAD kinase family.</text>
</comment>
<name>A0A918TXT6_9BACT</name>
<evidence type="ECO:0000313" key="8">
    <source>
        <dbReference type="Proteomes" id="UP000644507"/>
    </source>
</evidence>
<dbReference type="InterPro" id="IPR002504">
    <property type="entry name" value="NADK"/>
</dbReference>
<dbReference type="SUPFAM" id="SSF111331">
    <property type="entry name" value="NAD kinase/diacylglycerol kinase-like"/>
    <property type="match status" value="1"/>
</dbReference>
<gene>
    <name evidence="6 7" type="primary">nadK</name>
    <name evidence="7" type="ORF">GCM10007100_37800</name>
</gene>
<dbReference type="GO" id="GO:0003951">
    <property type="term" value="F:NAD+ kinase activity"/>
    <property type="evidence" value="ECO:0007669"/>
    <property type="project" value="UniProtKB-UniRule"/>
</dbReference>
<evidence type="ECO:0000256" key="2">
    <source>
        <dbReference type="ARBA" id="ARBA00022777"/>
    </source>
</evidence>
<dbReference type="InterPro" id="IPR016064">
    <property type="entry name" value="NAD/diacylglycerol_kinase_sf"/>
</dbReference>